<comment type="caution">
    <text evidence="10">The sequence shown here is derived from an EMBL/GenBank/DDBJ whole genome shotgun (WGS) entry which is preliminary data.</text>
</comment>
<dbReference type="SMART" id="SM00248">
    <property type="entry name" value="ANK"/>
    <property type="match status" value="9"/>
</dbReference>
<dbReference type="Pfam" id="PF12796">
    <property type="entry name" value="Ank_2"/>
    <property type="match status" value="4"/>
</dbReference>
<reference evidence="10 11" key="1">
    <citation type="submission" date="2020-10" db="EMBL/GenBank/DDBJ databases">
        <title>The Coptis chinensis genome and diversification of protoberbering-type alkaloids.</title>
        <authorList>
            <person name="Wang B."/>
            <person name="Shu S."/>
            <person name="Song C."/>
            <person name="Liu Y."/>
        </authorList>
    </citation>
    <scope>NUCLEOTIDE SEQUENCE [LARGE SCALE GENOMIC DNA]</scope>
    <source>
        <strain evidence="10">HL-2020</strain>
        <tissue evidence="10">Leaf</tissue>
    </source>
</reference>
<keyword evidence="6 8" id="KW-0472">Membrane</keyword>
<feature type="domain" description="PGG" evidence="9">
    <location>
        <begin position="427"/>
        <end position="537"/>
    </location>
</feature>
<dbReference type="EMBL" id="JADFTS010000002">
    <property type="protein sequence ID" value="KAF9619087.1"/>
    <property type="molecule type" value="Genomic_DNA"/>
</dbReference>
<evidence type="ECO:0000256" key="5">
    <source>
        <dbReference type="ARBA" id="ARBA00023043"/>
    </source>
</evidence>
<comment type="subcellular location">
    <subcellularLocation>
        <location evidence="1">Membrane</location>
        <topology evidence="1">Multi-pass membrane protein</topology>
    </subcellularLocation>
</comment>
<feature type="transmembrane region" description="Helical" evidence="8">
    <location>
        <begin position="511"/>
        <end position="538"/>
    </location>
</feature>
<dbReference type="InterPro" id="IPR002110">
    <property type="entry name" value="Ankyrin_rpt"/>
</dbReference>
<feature type="transmembrane region" description="Helical" evidence="8">
    <location>
        <begin position="544"/>
        <end position="563"/>
    </location>
</feature>
<evidence type="ECO:0000313" key="11">
    <source>
        <dbReference type="Proteomes" id="UP000631114"/>
    </source>
</evidence>
<evidence type="ECO:0000256" key="2">
    <source>
        <dbReference type="ARBA" id="ARBA00022692"/>
    </source>
</evidence>
<dbReference type="PROSITE" id="PS50088">
    <property type="entry name" value="ANK_REPEAT"/>
    <property type="match status" value="3"/>
</dbReference>
<evidence type="ECO:0000259" key="9">
    <source>
        <dbReference type="Pfam" id="PF13962"/>
    </source>
</evidence>
<dbReference type="InterPro" id="IPR036770">
    <property type="entry name" value="Ankyrin_rpt-contain_sf"/>
</dbReference>
<keyword evidence="11" id="KW-1185">Reference proteome</keyword>
<evidence type="ECO:0000256" key="4">
    <source>
        <dbReference type="ARBA" id="ARBA00022989"/>
    </source>
</evidence>
<evidence type="ECO:0000256" key="6">
    <source>
        <dbReference type="ARBA" id="ARBA00023136"/>
    </source>
</evidence>
<evidence type="ECO:0000256" key="8">
    <source>
        <dbReference type="SAM" id="Phobius"/>
    </source>
</evidence>
<dbReference type="GO" id="GO:0005886">
    <property type="term" value="C:plasma membrane"/>
    <property type="evidence" value="ECO:0007669"/>
    <property type="project" value="TreeGrafter"/>
</dbReference>
<dbReference type="Pfam" id="PF13962">
    <property type="entry name" value="PGG"/>
    <property type="match status" value="1"/>
</dbReference>
<dbReference type="PANTHER" id="PTHR24186">
    <property type="entry name" value="PROTEIN PHOSPHATASE 1 REGULATORY SUBUNIT"/>
    <property type="match status" value="1"/>
</dbReference>
<feature type="transmembrane region" description="Helical" evidence="8">
    <location>
        <begin position="436"/>
        <end position="457"/>
    </location>
</feature>
<evidence type="ECO:0000313" key="10">
    <source>
        <dbReference type="EMBL" id="KAF9619087.1"/>
    </source>
</evidence>
<dbReference type="Proteomes" id="UP000631114">
    <property type="component" value="Unassembled WGS sequence"/>
</dbReference>
<feature type="repeat" description="ANK" evidence="7">
    <location>
        <begin position="319"/>
        <end position="339"/>
    </location>
</feature>
<feature type="transmembrane region" description="Helical" evidence="8">
    <location>
        <begin position="477"/>
        <end position="499"/>
    </location>
</feature>
<evidence type="ECO:0000256" key="7">
    <source>
        <dbReference type="PROSITE-ProRule" id="PRU00023"/>
    </source>
</evidence>
<keyword evidence="3" id="KW-0677">Repeat</keyword>
<protein>
    <recommendedName>
        <fullName evidence="9">PGG domain-containing protein</fullName>
    </recommendedName>
</protein>
<dbReference type="SUPFAM" id="SSF48403">
    <property type="entry name" value="Ankyrin repeat"/>
    <property type="match status" value="1"/>
</dbReference>
<feature type="repeat" description="ANK" evidence="7">
    <location>
        <begin position="248"/>
        <end position="271"/>
    </location>
</feature>
<dbReference type="PANTHER" id="PTHR24186:SF50">
    <property type="entry name" value="ANKYRIN REPEAT-CONTAINING PROTEIN ITN1-LIKE ISOFORM X1"/>
    <property type="match status" value="1"/>
</dbReference>
<proteinExistence type="predicted"/>
<name>A0A835M7B5_9MAGN</name>
<keyword evidence="5 7" id="KW-0040">ANK repeat</keyword>
<evidence type="ECO:0000256" key="3">
    <source>
        <dbReference type="ARBA" id="ARBA00022737"/>
    </source>
</evidence>
<dbReference type="Gene3D" id="1.25.40.20">
    <property type="entry name" value="Ankyrin repeat-containing domain"/>
    <property type="match status" value="1"/>
</dbReference>
<gene>
    <name evidence="10" type="ORF">IFM89_005101</name>
</gene>
<evidence type="ECO:0000256" key="1">
    <source>
        <dbReference type="ARBA" id="ARBA00004141"/>
    </source>
</evidence>
<keyword evidence="4 8" id="KW-1133">Transmembrane helix</keyword>
<dbReference type="InterPro" id="IPR026961">
    <property type="entry name" value="PGG_dom"/>
</dbReference>
<feature type="repeat" description="ANK" evidence="7">
    <location>
        <begin position="65"/>
        <end position="97"/>
    </location>
</feature>
<organism evidence="10 11">
    <name type="scientific">Coptis chinensis</name>
    <dbReference type="NCBI Taxonomy" id="261450"/>
    <lineage>
        <taxon>Eukaryota</taxon>
        <taxon>Viridiplantae</taxon>
        <taxon>Streptophyta</taxon>
        <taxon>Embryophyta</taxon>
        <taxon>Tracheophyta</taxon>
        <taxon>Spermatophyta</taxon>
        <taxon>Magnoliopsida</taxon>
        <taxon>Ranunculales</taxon>
        <taxon>Ranunculaceae</taxon>
        <taxon>Coptidoideae</taxon>
        <taxon>Coptis</taxon>
    </lineage>
</organism>
<keyword evidence="2 8" id="KW-0812">Transmembrane</keyword>
<dbReference type="PROSITE" id="PS50297">
    <property type="entry name" value="ANK_REP_REGION"/>
    <property type="match status" value="3"/>
</dbReference>
<accession>A0A835M7B5</accession>
<dbReference type="OrthoDB" id="10040922at2759"/>
<dbReference type="AlphaFoldDB" id="A0A835M7B5"/>
<sequence length="576" mass="64476">MDPYLFQIITKGDISTLRQTPLNLLYQKTAIYNSALHVAVQFERKECVEEILQRCPLLLWSTNLNGDTALHFAAREGLSSITELLLIHSSKSVHENEGLKDGVRLLLKTANKEKDTALHEAVRNCHQDVVILLTEADPDFEYFANNTGETPLFLAAEKRYCEMVSQILGTCPSSAHGGPNGMTALHAAAMNHNPGIMRIMLEKKPTLIRQADHHGWTPLHYAAYANSSGIIIQLLEFDRFLAYIPEENGMSPLHIATSKGYARVMTELIQRYPDCQELPDTRGRNFLHIAVVRKEKLLIETVLIESTMTKYIINQPDNDGNTPLHLAAIYKDYDIVKFLSEDTRVNKSTMNKEKLTPLTILETKTGPGDDLTCGSKYWEAIAALKSNGASQSWREGIFKEDLQEPPTWSRPELQEMHGKYREKITQQIQKVSESHLVVATLIATVTFAAAFALPGGYKNDGPDEGMATLLRKTSFEVFAISNTIAMVFSSLAVCIHFVMKLIDHDEKTHSLLIKAFLCTFVAISAMMLAFVTGTYAVLAHSSALAISACIIGCSFYLFSFFLLHKYYKDIKMAFNI</sequence>